<comment type="caution">
    <text evidence="6">The sequence shown here is derived from an EMBL/GenBank/DDBJ whole genome shotgun (WGS) entry which is preliminary data.</text>
</comment>
<comment type="similarity">
    <text evidence="1">Belongs to the ABC transporter superfamily.</text>
</comment>
<dbReference type="RefSeq" id="WP_377943608.1">
    <property type="nucleotide sequence ID" value="NZ_JBHUCX010000035.1"/>
</dbReference>
<evidence type="ECO:0000313" key="7">
    <source>
        <dbReference type="Proteomes" id="UP001597079"/>
    </source>
</evidence>
<dbReference type="PROSITE" id="PS00211">
    <property type="entry name" value="ABC_TRANSPORTER_1"/>
    <property type="match status" value="1"/>
</dbReference>
<dbReference type="PANTHER" id="PTHR43067">
    <property type="entry name" value="OLIGOPEPTIDE/DIPEPTIDE ABC TRANSPORTER, ATPASE SUBUNIT"/>
    <property type="match status" value="1"/>
</dbReference>
<accession>A0ABW4JJV1</accession>
<dbReference type="GO" id="GO:0005524">
    <property type="term" value="F:ATP binding"/>
    <property type="evidence" value="ECO:0007669"/>
    <property type="project" value="UniProtKB-KW"/>
</dbReference>
<dbReference type="SMART" id="SM00382">
    <property type="entry name" value="AAA"/>
    <property type="match status" value="1"/>
</dbReference>
<name>A0ABW4JJV1_9BACL</name>
<dbReference type="InterPro" id="IPR017871">
    <property type="entry name" value="ABC_transporter-like_CS"/>
</dbReference>
<keyword evidence="4 6" id="KW-0067">ATP-binding</keyword>
<evidence type="ECO:0000256" key="4">
    <source>
        <dbReference type="ARBA" id="ARBA00022840"/>
    </source>
</evidence>
<keyword evidence="3" id="KW-0547">Nucleotide-binding</keyword>
<dbReference type="SUPFAM" id="SSF52540">
    <property type="entry name" value="P-loop containing nucleoside triphosphate hydrolases"/>
    <property type="match status" value="1"/>
</dbReference>
<dbReference type="PROSITE" id="PS50893">
    <property type="entry name" value="ABC_TRANSPORTER_2"/>
    <property type="match status" value="1"/>
</dbReference>
<dbReference type="Gene3D" id="3.40.50.300">
    <property type="entry name" value="P-loop containing nucleotide triphosphate hydrolases"/>
    <property type="match status" value="1"/>
</dbReference>
<protein>
    <submittedName>
        <fullName evidence="6">ABC transporter ATP-binding protein</fullName>
    </submittedName>
</protein>
<keyword evidence="2" id="KW-0813">Transport</keyword>
<dbReference type="InterPro" id="IPR003593">
    <property type="entry name" value="AAA+_ATPase"/>
</dbReference>
<reference evidence="7" key="1">
    <citation type="journal article" date="2019" name="Int. J. Syst. Evol. Microbiol.">
        <title>The Global Catalogue of Microorganisms (GCM) 10K type strain sequencing project: providing services to taxonomists for standard genome sequencing and annotation.</title>
        <authorList>
            <consortium name="The Broad Institute Genomics Platform"/>
            <consortium name="The Broad Institute Genome Sequencing Center for Infectious Disease"/>
            <person name="Wu L."/>
            <person name="Ma J."/>
        </authorList>
    </citation>
    <scope>NUCLEOTIDE SEQUENCE [LARGE SCALE GENOMIC DNA]</scope>
    <source>
        <strain evidence="7">CGMCC 1.12286</strain>
    </source>
</reference>
<dbReference type="InterPro" id="IPR027417">
    <property type="entry name" value="P-loop_NTPase"/>
</dbReference>
<gene>
    <name evidence="6" type="ORF">ACFSB2_13570</name>
</gene>
<organism evidence="6 7">
    <name type="scientific">Alicyclobacillus fodiniaquatilis</name>
    <dbReference type="NCBI Taxonomy" id="1661150"/>
    <lineage>
        <taxon>Bacteria</taxon>
        <taxon>Bacillati</taxon>
        <taxon>Bacillota</taxon>
        <taxon>Bacilli</taxon>
        <taxon>Bacillales</taxon>
        <taxon>Alicyclobacillaceae</taxon>
        <taxon>Alicyclobacillus</taxon>
    </lineage>
</organism>
<evidence type="ECO:0000259" key="5">
    <source>
        <dbReference type="PROSITE" id="PS50893"/>
    </source>
</evidence>
<proteinExistence type="inferred from homology"/>
<dbReference type="NCBIfam" id="TIGR01727">
    <property type="entry name" value="oligo_HPY"/>
    <property type="match status" value="1"/>
</dbReference>
<evidence type="ECO:0000256" key="3">
    <source>
        <dbReference type="ARBA" id="ARBA00022741"/>
    </source>
</evidence>
<dbReference type="EMBL" id="JBHUCX010000035">
    <property type="protein sequence ID" value="MFD1675725.1"/>
    <property type="molecule type" value="Genomic_DNA"/>
</dbReference>
<dbReference type="PANTHER" id="PTHR43067:SF3">
    <property type="entry name" value="MALTOSE ABC TRANSPORTER, ATP-BINDING PROTEIN"/>
    <property type="match status" value="1"/>
</dbReference>
<dbReference type="InterPro" id="IPR013563">
    <property type="entry name" value="Oligopep_ABC_C"/>
</dbReference>
<dbReference type="CDD" id="cd03257">
    <property type="entry name" value="ABC_NikE_OppD_transporters"/>
    <property type="match status" value="1"/>
</dbReference>
<dbReference type="Pfam" id="PF00005">
    <property type="entry name" value="ABC_tran"/>
    <property type="match status" value="1"/>
</dbReference>
<evidence type="ECO:0000256" key="2">
    <source>
        <dbReference type="ARBA" id="ARBA00022448"/>
    </source>
</evidence>
<dbReference type="InterPro" id="IPR003439">
    <property type="entry name" value="ABC_transporter-like_ATP-bd"/>
</dbReference>
<feature type="domain" description="ABC transporter" evidence="5">
    <location>
        <begin position="5"/>
        <end position="252"/>
    </location>
</feature>
<evidence type="ECO:0000256" key="1">
    <source>
        <dbReference type="ARBA" id="ARBA00005417"/>
    </source>
</evidence>
<dbReference type="Pfam" id="PF08352">
    <property type="entry name" value="oligo_HPY"/>
    <property type="match status" value="1"/>
</dbReference>
<keyword evidence="7" id="KW-1185">Reference proteome</keyword>
<dbReference type="Proteomes" id="UP001597079">
    <property type="component" value="Unassembled WGS sequence"/>
</dbReference>
<sequence length="327" mass="36304">MNPLVTVENLSIDYGRQNPVHAVRNVSLTIQEDEFVGLVGESGCGKSTLGFAIARLERPPAQIVSGRIQIAGQDWMTLSPEKMRQARWDTLAVVLQSGMNALNPIMTIGAQFHDVMEQHGKTGRAAIEQRAVEVLDMVQIRPEVLRRYPHELSGGMKQRIAIALSLVLNPKLVIMDEPTTALDMVVQRQILENLKALRRQQPFAMLFISHDLGLVLELADEVVVMYAGEIVERQRSRTMLDQAWHPYTQALIRSLPDPENPKGSYAGIPGSPPDLHTIPNACMYAPRCPLVQEACKSSLPPLESLADVDLRCLVMQEEVPHVVKTST</sequence>
<evidence type="ECO:0000313" key="6">
    <source>
        <dbReference type="EMBL" id="MFD1675725.1"/>
    </source>
</evidence>